<evidence type="ECO:0000259" key="2">
    <source>
        <dbReference type="Pfam" id="PF22640"/>
    </source>
</evidence>
<dbReference type="EC" id="2.7.7.13" evidence="3"/>
<feature type="domain" description="Nucleotidyl transferase" evidence="1">
    <location>
        <begin position="8"/>
        <end position="285"/>
    </location>
</feature>
<dbReference type="PANTHER" id="PTHR46390">
    <property type="entry name" value="MANNOSE-1-PHOSPHATE GUANYLYLTRANSFERASE"/>
    <property type="match status" value="1"/>
</dbReference>
<accession>A0A6I6MPD2</accession>
<dbReference type="SUPFAM" id="SSF53448">
    <property type="entry name" value="Nucleotide-diphospho-sugar transferases"/>
    <property type="match status" value="1"/>
</dbReference>
<evidence type="ECO:0000313" key="3">
    <source>
        <dbReference type="EMBL" id="QGZ96569.1"/>
    </source>
</evidence>
<feature type="domain" description="MannoseP isomerase/GMP-like beta-helix" evidence="2">
    <location>
        <begin position="295"/>
        <end position="343"/>
    </location>
</feature>
<evidence type="ECO:0000313" key="4">
    <source>
        <dbReference type="Proteomes" id="UP000431269"/>
    </source>
</evidence>
<keyword evidence="4" id="KW-1185">Reference proteome</keyword>
<sequence>MTHRIIPAIMSGGAGTRLWPLSTDAQPKQFHALAGDESLFATTAQRVRGVVGDVSFAPPIVLCNETHLAMARRELGGEAAVFVLEPVPRNTAAVGAIAAAVAAEIDPDALVLLLPADHIVADAAAFHAAISRAAPFAHERIVTFGIAPDRPATGYGYIQRGEALGDGVFAIDSFREKPNAETAHQYLTTDAYSWNAGIFLFHPERLLAEFDASAEIRDRALAALSNASRHNDEIHLDAGAFASVPSQPLDIAVMEKTARAAVVPCDIGWVDIGSWDEIWRVSPQDDAGNATHGPVTTLDASRNLIRSEGLTVCVAGVSDLIVVATDEAVIIVPRDRAQDVKAMREAVLRKL</sequence>
<proteinExistence type="predicted"/>
<dbReference type="EMBL" id="CP047045">
    <property type="protein sequence ID" value="QGZ96569.1"/>
    <property type="molecule type" value="Genomic_DNA"/>
</dbReference>
<dbReference type="InterPro" id="IPR005835">
    <property type="entry name" value="NTP_transferase_dom"/>
</dbReference>
<dbReference type="GO" id="GO:0004475">
    <property type="term" value="F:mannose-1-phosphate guanylyltransferase (GTP) activity"/>
    <property type="evidence" value="ECO:0007669"/>
    <property type="project" value="UniProtKB-EC"/>
</dbReference>
<dbReference type="InterPro" id="IPR029044">
    <property type="entry name" value="Nucleotide-diphossugar_trans"/>
</dbReference>
<dbReference type="KEGG" id="tsv:DSM104635_03429"/>
<dbReference type="Proteomes" id="UP000431269">
    <property type="component" value="Chromosome"/>
</dbReference>
<dbReference type="Pfam" id="PF22640">
    <property type="entry name" value="ManC_GMP_beta-helix"/>
    <property type="match status" value="1"/>
</dbReference>
<dbReference type="SUPFAM" id="SSF159283">
    <property type="entry name" value="Guanosine diphospho-D-mannose pyrophosphorylase/mannose-6-phosphate isomerase linker domain"/>
    <property type="match status" value="1"/>
</dbReference>
<dbReference type="RefSeq" id="WP_158767350.1">
    <property type="nucleotide sequence ID" value="NZ_CP047045.1"/>
</dbReference>
<reference evidence="4" key="1">
    <citation type="submission" date="2019-12" db="EMBL/GenBank/DDBJ databases">
        <title>Complete genome of Terracaulis silvestris 0127_4.</title>
        <authorList>
            <person name="Vieira S."/>
            <person name="Riedel T."/>
            <person name="Sproer C."/>
            <person name="Pascual J."/>
            <person name="Boedeker C."/>
            <person name="Overmann J."/>
        </authorList>
    </citation>
    <scope>NUCLEOTIDE SEQUENCE [LARGE SCALE GENOMIC DNA]</scope>
    <source>
        <strain evidence="4">0127_4</strain>
    </source>
</reference>
<protein>
    <submittedName>
        <fullName evidence="3">Mannose-1-phosphate guanylyltransferase 1</fullName>
        <ecNumber evidence="3">2.7.7.13</ecNumber>
    </submittedName>
</protein>
<dbReference type="CDD" id="cd02509">
    <property type="entry name" value="GDP-M1P_Guanylyltransferase"/>
    <property type="match status" value="1"/>
</dbReference>
<organism evidence="3 4">
    <name type="scientific">Terricaulis silvestris</name>
    <dbReference type="NCBI Taxonomy" id="2686094"/>
    <lineage>
        <taxon>Bacteria</taxon>
        <taxon>Pseudomonadati</taxon>
        <taxon>Pseudomonadota</taxon>
        <taxon>Alphaproteobacteria</taxon>
        <taxon>Caulobacterales</taxon>
        <taxon>Caulobacteraceae</taxon>
        <taxon>Terricaulis</taxon>
    </lineage>
</organism>
<gene>
    <name evidence="3" type="primary">manC1</name>
    <name evidence="3" type="ORF">DSM104635_03429</name>
</gene>
<keyword evidence="3" id="KW-0808">Transferase</keyword>
<keyword evidence="3" id="KW-0548">Nucleotidyltransferase</keyword>
<dbReference type="InterPro" id="IPR054566">
    <property type="entry name" value="ManC/GMP-like_b-helix"/>
</dbReference>
<evidence type="ECO:0000259" key="1">
    <source>
        <dbReference type="Pfam" id="PF00483"/>
    </source>
</evidence>
<dbReference type="InterPro" id="IPR051161">
    <property type="entry name" value="Mannose-6P_isomerase_type2"/>
</dbReference>
<dbReference type="Gene3D" id="3.90.550.10">
    <property type="entry name" value="Spore Coat Polysaccharide Biosynthesis Protein SpsA, Chain A"/>
    <property type="match status" value="1"/>
</dbReference>
<dbReference type="GO" id="GO:0009298">
    <property type="term" value="P:GDP-mannose biosynthetic process"/>
    <property type="evidence" value="ECO:0007669"/>
    <property type="project" value="TreeGrafter"/>
</dbReference>
<dbReference type="Pfam" id="PF00483">
    <property type="entry name" value="NTP_transferase"/>
    <property type="match status" value="1"/>
</dbReference>
<name>A0A6I6MPD2_9CAUL</name>
<dbReference type="PANTHER" id="PTHR46390:SF1">
    <property type="entry name" value="MANNOSE-1-PHOSPHATE GUANYLYLTRANSFERASE"/>
    <property type="match status" value="1"/>
</dbReference>
<dbReference type="AlphaFoldDB" id="A0A6I6MPD2"/>
<dbReference type="InterPro" id="IPR049577">
    <property type="entry name" value="GMPP_N"/>
</dbReference>